<dbReference type="OrthoDB" id="9811744at2"/>
<comment type="similarity">
    <text evidence="4">Belongs to the DHPS family.</text>
</comment>
<dbReference type="GO" id="GO:0046656">
    <property type="term" value="P:folic acid biosynthetic process"/>
    <property type="evidence" value="ECO:0007669"/>
    <property type="project" value="UniProtKB-KW"/>
</dbReference>
<name>A0A4S3B2X2_9ENTE</name>
<dbReference type="AlphaFoldDB" id="A0A4S3B2X2"/>
<accession>A0A4S3B2X2</accession>
<dbReference type="Proteomes" id="UP000310506">
    <property type="component" value="Unassembled WGS sequence"/>
</dbReference>
<evidence type="ECO:0000259" key="12">
    <source>
        <dbReference type="PROSITE" id="PS50972"/>
    </source>
</evidence>
<evidence type="ECO:0000256" key="10">
    <source>
        <dbReference type="ARBA" id="ARBA00022909"/>
    </source>
</evidence>
<dbReference type="Pfam" id="PF00809">
    <property type="entry name" value="Pterin_bind"/>
    <property type="match status" value="1"/>
</dbReference>
<dbReference type="GO" id="GO:0004156">
    <property type="term" value="F:dihydropteroate synthase activity"/>
    <property type="evidence" value="ECO:0007669"/>
    <property type="project" value="UniProtKB-EC"/>
</dbReference>
<evidence type="ECO:0000313" key="14">
    <source>
        <dbReference type="Proteomes" id="UP000310506"/>
    </source>
</evidence>
<evidence type="ECO:0000256" key="4">
    <source>
        <dbReference type="ARBA" id="ARBA00009503"/>
    </source>
</evidence>
<feature type="domain" description="Pterin-binding" evidence="12">
    <location>
        <begin position="1"/>
        <end position="244"/>
    </location>
</feature>
<keyword evidence="7 13" id="KW-0808">Transferase</keyword>
<comment type="pathway">
    <text evidence="3">Cofactor biosynthesis; tetrahydrofolate biosynthesis; 7,8-dihydrofolate from 2-amino-4-hydroxy-6-hydroxymethyl-7,8-dihydropteridine diphosphate and 4-aminobenzoate: step 1/2.</text>
</comment>
<keyword evidence="9" id="KW-0460">Magnesium</keyword>
<organism evidence="13 14">
    <name type="scientific">Vagococcus silagei</name>
    <dbReference type="NCBI Taxonomy" id="2508885"/>
    <lineage>
        <taxon>Bacteria</taxon>
        <taxon>Bacillati</taxon>
        <taxon>Bacillota</taxon>
        <taxon>Bacilli</taxon>
        <taxon>Lactobacillales</taxon>
        <taxon>Enterococcaceae</taxon>
        <taxon>Vagococcus</taxon>
    </lineage>
</organism>
<evidence type="ECO:0000256" key="11">
    <source>
        <dbReference type="ARBA" id="ARBA00030193"/>
    </source>
</evidence>
<comment type="cofactor">
    <cofactor evidence="2">
        <name>Mg(2+)</name>
        <dbReference type="ChEBI" id="CHEBI:18420"/>
    </cofactor>
</comment>
<dbReference type="EMBL" id="SDGV01000018">
    <property type="protein sequence ID" value="THB60768.1"/>
    <property type="molecule type" value="Genomic_DNA"/>
</dbReference>
<dbReference type="GO" id="GO:0005829">
    <property type="term" value="C:cytosol"/>
    <property type="evidence" value="ECO:0007669"/>
    <property type="project" value="TreeGrafter"/>
</dbReference>
<dbReference type="EC" id="2.5.1.15" evidence="5"/>
<comment type="catalytic activity">
    <reaction evidence="1">
        <text>(7,8-dihydropterin-6-yl)methyl diphosphate + 4-aminobenzoate = 7,8-dihydropteroate + diphosphate</text>
        <dbReference type="Rhea" id="RHEA:19949"/>
        <dbReference type="ChEBI" id="CHEBI:17836"/>
        <dbReference type="ChEBI" id="CHEBI:17839"/>
        <dbReference type="ChEBI" id="CHEBI:33019"/>
        <dbReference type="ChEBI" id="CHEBI:72950"/>
        <dbReference type="EC" id="2.5.1.15"/>
    </reaction>
</comment>
<dbReference type="PROSITE" id="PS50972">
    <property type="entry name" value="PTERIN_BINDING"/>
    <property type="match status" value="1"/>
</dbReference>
<reference evidence="13 14" key="1">
    <citation type="submission" date="2019-01" db="EMBL/GenBank/DDBJ databases">
        <title>Vagococcus silagei sp. nov. isolated from brewer's grain.</title>
        <authorList>
            <person name="Guu J.-R."/>
        </authorList>
    </citation>
    <scope>NUCLEOTIDE SEQUENCE [LARGE SCALE GENOMIC DNA]</scope>
    <source>
        <strain evidence="13 14">2B-2</strain>
    </source>
</reference>
<evidence type="ECO:0000313" key="13">
    <source>
        <dbReference type="EMBL" id="THB60768.1"/>
    </source>
</evidence>
<dbReference type="InterPro" id="IPR011005">
    <property type="entry name" value="Dihydropteroate_synth-like_sf"/>
</dbReference>
<evidence type="ECO:0000256" key="1">
    <source>
        <dbReference type="ARBA" id="ARBA00000012"/>
    </source>
</evidence>
<dbReference type="PANTHER" id="PTHR20941">
    <property type="entry name" value="FOLATE SYNTHESIS PROTEINS"/>
    <property type="match status" value="1"/>
</dbReference>
<dbReference type="InterPro" id="IPR045031">
    <property type="entry name" value="DHP_synth-like"/>
</dbReference>
<evidence type="ECO:0000256" key="5">
    <source>
        <dbReference type="ARBA" id="ARBA00012458"/>
    </source>
</evidence>
<evidence type="ECO:0000256" key="2">
    <source>
        <dbReference type="ARBA" id="ARBA00001946"/>
    </source>
</evidence>
<proteinExistence type="inferred from homology"/>
<evidence type="ECO:0000256" key="7">
    <source>
        <dbReference type="ARBA" id="ARBA00022679"/>
    </source>
</evidence>
<keyword evidence="14" id="KW-1185">Reference proteome</keyword>
<protein>
    <recommendedName>
        <fullName evidence="6">Dihydropteroate synthase</fullName>
        <ecNumber evidence="5">2.5.1.15</ecNumber>
    </recommendedName>
    <alternativeName>
        <fullName evidence="11">Dihydropteroate pyrophosphorylase</fullName>
    </alternativeName>
</protein>
<sequence>MGILNVTPDSFSDGGDFSRTDKAIIHAKEMIEAGVDIIDIGGQSTRPGYTEIPQEEELNRVLPIVKELRKITDLPISVDTYFPEVAEAVIEAGATIINDIKGLDQPGMGEVVAHYDIPVILMHSRYRNEAVDVVTDLQNFFEEKIKLCQQLGIKPENISFDPGVGFHKSVAENELMIASPEKFRFEDYPLLYGVSRKRTIAQLTGETNPKERDFGSIAASLYVLNKGVEIVRVHNVKGMRDALSVWQKLKGLQ</sequence>
<dbReference type="CDD" id="cd00739">
    <property type="entry name" value="DHPS"/>
    <property type="match status" value="1"/>
</dbReference>
<evidence type="ECO:0000256" key="3">
    <source>
        <dbReference type="ARBA" id="ARBA00004763"/>
    </source>
</evidence>
<dbReference type="SUPFAM" id="SSF51717">
    <property type="entry name" value="Dihydropteroate synthetase-like"/>
    <property type="match status" value="1"/>
</dbReference>
<dbReference type="InterPro" id="IPR000489">
    <property type="entry name" value="Pterin-binding_dom"/>
</dbReference>
<dbReference type="NCBIfam" id="TIGR01496">
    <property type="entry name" value="DHPS"/>
    <property type="match status" value="1"/>
</dbReference>
<dbReference type="Gene3D" id="3.20.20.20">
    <property type="entry name" value="Dihydropteroate synthase-like"/>
    <property type="match status" value="1"/>
</dbReference>
<dbReference type="GO" id="GO:0046654">
    <property type="term" value="P:tetrahydrofolate biosynthetic process"/>
    <property type="evidence" value="ECO:0007669"/>
    <property type="project" value="UniProtKB-UniPathway"/>
</dbReference>
<dbReference type="GO" id="GO:0046872">
    <property type="term" value="F:metal ion binding"/>
    <property type="evidence" value="ECO:0007669"/>
    <property type="project" value="UniProtKB-KW"/>
</dbReference>
<evidence type="ECO:0000256" key="6">
    <source>
        <dbReference type="ARBA" id="ARBA00016919"/>
    </source>
</evidence>
<keyword evidence="10" id="KW-0289">Folate biosynthesis</keyword>
<keyword evidence="8" id="KW-0479">Metal-binding</keyword>
<comment type="caution">
    <text evidence="13">The sequence shown here is derived from an EMBL/GenBank/DDBJ whole genome shotgun (WGS) entry which is preliminary data.</text>
</comment>
<gene>
    <name evidence="13" type="primary">folP</name>
    <name evidence="13" type="ORF">ESZ54_09135</name>
</gene>
<dbReference type="PROSITE" id="PS00793">
    <property type="entry name" value="DHPS_2"/>
    <property type="match status" value="1"/>
</dbReference>
<dbReference type="UniPathway" id="UPA00077">
    <property type="reaction ID" value="UER00156"/>
</dbReference>
<dbReference type="InterPro" id="IPR006390">
    <property type="entry name" value="DHP_synth_dom"/>
</dbReference>
<dbReference type="PANTHER" id="PTHR20941:SF1">
    <property type="entry name" value="FOLIC ACID SYNTHESIS PROTEIN FOL1"/>
    <property type="match status" value="1"/>
</dbReference>
<evidence type="ECO:0000256" key="8">
    <source>
        <dbReference type="ARBA" id="ARBA00022723"/>
    </source>
</evidence>
<evidence type="ECO:0000256" key="9">
    <source>
        <dbReference type="ARBA" id="ARBA00022842"/>
    </source>
</evidence>